<dbReference type="EMBL" id="MBLM01000047">
    <property type="protein sequence ID" value="OHV42376.1"/>
    <property type="molecule type" value="Genomic_DNA"/>
</dbReference>
<sequence length="60" mass="6148">MGDSRLDADIELPTPAYGLTVPGPTTAGTASVAGTGPVRFVRHAAALRDTAMLRPRGASR</sequence>
<accession>A0A1S1R8V7</accession>
<organism evidence="1 2">
    <name type="scientific">Parafrankia colletiae</name>
    <dbReference type="NCBI Taxonomy" id="573497"/>
    <lineage>
        <taxon>Bacteria</taxon>
        <taxon>Bacillati</taxon>
        <taxon>Actinomycetota</taxon>
        <taxon>Actinomycetes</taxon>
        <taxon>Frankiales</taxon>
        <taxon>Frankiaceae</taxon>
        <taxon>Parafrankia</taxon>
    </lineage>
</organism>
<gene>
    <name evidence="1" type="ORF">CC117_12530</name>
</gene>
<protein>
    <submittedName>
        <fullName evidence="1">Uncharacterized protein</fullName>
    </submittedName>
</protein>
<proteinExistence type="predicted"/>
<dbReference type="AlphaFoldDB" id="A0A1S1R8V7"/>
<evidence type="ECO:0000313" key="2">
    <source>
        <dbReference type="Proteomes" id="UP000179627"/>
    </source>
</evidence>
<reference evidence="2" key="1">
    <citation type="submission" date="2016-07" db="EMBL/GenBank/DDBJ databases">
        <title>Sequence Frankia sp. strain CcI1.17.</title>
        <authorList>
            <person name="Ghodhbane-Gtari F."/>
            <person name="Swanson E."/>
            <person name="Gueddou A."/>
            <person name="Morris K."/>
            <person name="Hezbri K."/>
            <person name="Ktari A."/>
            <person name="Nouioui I."/>
            <person name="Abebe-Akele F."/>
            <person name="Simpson S."/>
            <person name="Thomas K."/>
            <person name="Gtari M."/>
            <person name="Tisa L.S."/>
            <person name="Hurst S."/>
        </authorList>
    </citation>
    <scope>NUCLEOTIDE SEQUENCE [LARGE SCALE GENOMIC DNA]</scope>
    <source>
        <strain evidence="2">Cc1.17</strain>
    </source>
</reference>
<dbReference type="Proteomes" id="UP000179627">
    <property type="component" value="Unassembled WGS sequence"/>
</dbReference>
<comment type="caution">
    <text evidence="1">The sequence shown here is derived from an EMBL/GenBank/DDBJ whole genome shotgun (WGS) entry which is preliminary data.</text>
</comment>
<evidence type="ECO:0000313" key="1">
    <source>
        <dbReference type="EMBL" id="OHV42376.1"/>
    </source>
</evidence>
<keyword evidence="2" id="KW-1185">Reference proteome</keyword>
<name>A0A1S1R8V7_9ACTN</name>